<evidence type="ECO:0000313" key="8">
    <source>
        <dbReference type="EMBL" id="KAI1901881.1"/>
    </source>
</evidence>
<comment type="caution">
    <text evidence="8">The sequence shown here is derived from an EMBL/GenBank/DDBJ whole genome shotgun (WGS) entry which is preliminary data.</text>
</comment>
<dbReference type="PANTHER" id="PTHR22776">
    <property type="entry name" value="MARVEL-CONTAINING POTENTIAL LIPID RAFT-ASSOCIATED PROTEIN"/>
    <property type="match status" value="1"/>
</dbReference>
<dbReference type="Proteomes" id="UP000829720">
    <property type="component" value="Unassembled WGS sequence"/>
</dbReference>
<comment type="subcellular location">
    <subcellularLocation>
        <location evidence="1">Membrane</location>
        <topology evidence="1">Multi-pass membrane protein</topology>
    </subcellularLocation>
</comment>
<dbReference type="AlphaFoldDB" id="A0A8T3DY13"/>
<evidence type="ECO:0000313" key="9">
    <source>
        <dbReference type="Proteomes" id="UP000829720"/>
    </source>
</evidence>
<evidence type="ECO:0000259" key="7">
    <source>
        <dbReference type="PROSITE" id="PS51225"/>
    </source>
</evidence>
<feature type="transmembrane region" description="Helical" evidence="6">
    <location>
        <begin position="62"/>
        <end position="84"/>
    </location>
</feature>
<name>A0A8T3DY13_9TELE</name>
<evidence type="ECO:0000256" key="3">
    <source>
        <dbReference type="ARBA" id="ARBA00022989"/>
    </source>
</evidence>
<dbReference type="Pfam" id="PF01284">
    <property type="entry name" value="MARVEL"/>
    <property type="match status" value="1"/>
</dbReference>
<dbReference type="InterPro" id="IPR050578">
    <property type="entry name" value="MARVEL-CKLF_proteins"/>
</dbReference>
<keyword evidence="9" id="KW-1185">Reference proteome</keyword>
<dbReference type="PROSITE" id="PS51225">
    <property type="entry name" value="MARVEL"/>
    <property type="match status" value="1"/>
</dbReference>
<proteinExistence type="predicted"/>
<keyword evidence="3 6" id="KW-1133">Transmembrane helix</keyword>
<evidence type="ECO:0000256" key="5">
    <source>
        <dbReference type="PROSITE-ProRule" id="PRU00581"/>
    </source>
</evidence>
<evidence type="ECO:0000256" key="1">
    <source>
        <dbReference type="ARBA" id="ARBA00004141"/>
    </source>
</evidence>
<dbReference type="EMBL" id="JAERUA010000003">
    <property type="protein sequence ID" value="KAI1901881.1"/>
    <property type="molecule type" value="Genomic_DNA"/>
</dbReference>
<evidence type="ECO:0000256" key="2">
    <source>
        <dbReference type="ARBA" id="ARBA00022692"/>
    </source>
</evidence>
<feature type="transmembrane region" description="Helical" evidence="6">
    <location>
        <begin position="34"/>
        <end position="50"/>
    </location>
</feature>
<dbReference type="PANTHER" id="PTHR22776:SF25">
    <property type="entry name" value="CKLF-LIKE MARVEL TRANSMEMBRANE DOMAIN-CONTAINING PROTEIN 6"/>
    <property type="match status" value="1"/>
</dbReference>
<reference evidence="8" key="1">
    <citation type="submission" date="2021-01" db="EMBL/GenBank/DDBJ databases">
        <authorList>
            <person name="Zahm M."/>
            <person name="Roques C."/>
            <person name="Cabau C."/>
            <person name="Klopp C."/>
            <person name="Donnadieu C."/>
            <person name="Jouanno E."/>
            <person name="Lampietro C."/>
            <person name="Louis A."/>
            <person name="Herpin A."/>
            <person name="Echchiki A."/>
            <person name="Berthelot C."/>
            <person name="Parey E."/>
            <person name="Roest-Crollius H."/>
            <person name="Braasch I."/>
            <person name="Postlethwait J."/>
            <person name="Bobe J."/>
            <person name="Montfort J."/>
            <person name="Bouchez O."/>
            <person name="Begum T."/>
            <person name="Mejri S."/>
            <person name="Adams A."/>
            <person name="Chen W.-J."/>
            <person name="Guiguen Y."/>
        </authorList>
    </citation>
    <scope>NUCLEOTIDE SEQUENCE</scope>
    <source>
        <tissue evidence="8">Blood</tissue>
    </source>
</reference>
<dbReference type="InterPro" id="IPR008253">
    <property type="entry name" value="Marvel"/>
</dbReference>
<keyword evidence="2 5" id="KW-0812">Transmembrane</keyword>
<sequence length="178" mass="19707">MASVETVSSTANMVEIKENKWFLIPNNYLDKARFVIKVVELLLSFVAFVLEEVVNRCLSCPPLYFFEFVSCTAFLFTTLLLVILSTNLHRALKIYIWSILDLVYTTAVACLFPIASIVLLCINGGTNLERAAAAFGIVASIAFVVDVVVHIKTKGLPLRIRNQETQDSAQTAASVKET</sequence>
<evidence type="ECO:0000256" key="4">
    <source>
        <dbReference type="ARBA" id="ARBA00023136"/>
    </source>
</evidence>
<feature type="transmembrane region" description="Helical" evidence="6">
    <location>
        <begin position="96"/>
        <end position="119"/>
    </location>
</feature>
<keyword evidence="4 5" id="KW-0472">Membrane</keyword>
<dbReference type="OrthoDB" id="10028364at2759"/>
<feature type="domain" description="MARVEL" evidence="7">
    <location>
        <begin position="28"/>
        <end position="155"/>
    </location>
</feature>
<dbReference type="GO" id="GO:0016020">
    <property type="term" value="C:membrane"/>
    <property type="evidence" value="ECO:0007669"/>
    <property type="project" value="UniProtKB-SubCell"/>
</dbReference>
<protein>
    <recommendedName>
        <fullName evidence="7">MARVEL domain-containing protein</fullName>
    </recommendedName>
</protein>
<gene>
    <name evidence="8" type="ORF">AGOR_G00039000</name>
</gene>
<accession>A0A8T3DY13</accession>
<feature type="transmembrane region" description="Helical" evidence="6">
    <location>
        <begin position="131"/>
        <end position="151"/>
    </location>
</feature>
<organism evidence="8 9">
    <name type="scientific">Albula goreensis</name>
    <dbReference type="NCBI Taxonomy" id="1534307"/>
    <lineage>
        <taxon>Eukaryota</taxon>
        <taxon>Metazoa</taxon>
        <taxon>Chordata</taxon>
        <taxon>Craniata</taxon>
        <taxon>Vertebrata</taxon>
        <taxon>Euteleostomi</taxon>
        <taxon>Actinopterygii</taxon>
        <taxon>Neopterygii</taxon>
        <taxon>Teleostei</taxon>
        <taxon>Albuliformes</taxon>
        <taxon>Albulidae</taxon>
        <taxon>Albula</taxon>
    </lineage>
</organism>
<evidence type="ECO:0000256" key="6">
    <source>
        <dbReference type="SAM" id="Phobius"/>
    </source>
</evidence>